<keyword evidence="1" id="KW-0472">Membrane</keyword>
<comment type="caution">
    <text evidence="2">The sequence shown here is derived from an EMBL/GenBank/DDBJ whole genome shotgun (WGS) entry which is preliminary data.</text>
</comment>
<reference evidence="2 3" key="1">
    <citation type="journal article" date="2017" name="Int. J. Parasitol.">
        <title>The genome of the protozoan parasite Cystoisospora suis and a reverse vaccinology approach to identify vaccine candidates.</title>
        <authorList>
            <person name="Palmieri N."/>
            <person name="Shrestha A."/>
            <person name="Ruttkowski B."/>
            <person name="Beck T."/>
            <person name="Vogl C."/>
            <person name="Tomley F."/>
            <person name="Blake D.P."/>
            <person name="Joachim A."/>
        </authorList>
    </citation>
    <scope>NUCLEOTIDE SEQUENCE [LARGE SCALE GENOMIC DNA]</scope>
    <source>
        <strain evidence="2 3">Wien I</strain>
    </source>
</reference>
<evidence type="ECO:0000313" key="2">
    <source>
        <dbReference type="EMBL" id="PHJ22586.1"/>
    </source>
</evidence>
<dbReference type="GeneID" id="94426973"/>
<dbReference type="EMBL" id="MIGC01001618">
    <property type="protein sequence ID" value="PHJ22586.1"/>
    <property type="molecule type" value="Genomic_DNA"/>
</dbReference>
<keyword evidence="1" id="KW-0812">Transmembrane</keyword>
<accession>A0A2C6L524</accession>
<gene>
    <name evidence="2" type="ORF">CSUI_003566</name>
</gene>
<evidence type="ECO:0000313" key="3">
    <source>
        <dbReference type="Proteomes" id="UP000221165"/>
    </source>
</evidence>
<dbReference type="VEuPathDB" id="ToxoDB:CSUI_003566"/>
<feature type="non-terminal residue" evidence="2">
    <location>
        <position position="1"/>
    </location>
</feature>
<name>A0A2C6L524_9APIC</name>
<proteinExistence type="predicted"/>
<protein>
    <submittedName>
        <fullName evidence="2">Uncharacterized protein</fullName>
    </submittedName>
</protein>
<sequence length="68" mass="7728">DTSIPSFLSILLSIFLSCCGFHPAFLPSYLGEAERENYTVSIARARETQVMVHKNPYVSFKMSKCMYT</sequence>
<dbReference type="AlphaFoldDB" id="A0A2C6L524"/>
<evidence type="ECO:0000256" key="1">
    <source>
        <dbReference type="SAM" id="Phobius"/>
    </source>
</evidence>
<feature type="transmembrane region" description="Helical" evidence="1">
    <location>
        <begin position="6"/>
        <end position="26"/>
    </location>
</feature>
<dbReference type="Proteomes" id="UP000221165">
    <property type="component" value="Unassembled WGS sequence"/>
</dbReference>
<keyword evidence="1" id="KW-1133">Transmembrane helix</keyword>
<dbReference type="RefSeq" id="XP_067924263.1">
    <property type="nucleotide sequence ID" value="XM_068063762.1"/>
</dbReference>
<organism evidence="2 3">
    <name type="scientific">Cystoisospora suis</name>
    <dbReference type="NCBI Taxonomy" id="483139"/>
    <lineage>
        <taxon>Eukaryota</taxon>
        <taxon>Sar</taxon>
        <taxon>Alveolata</taxon>
        <taxon>Apicomplexa</taxon>
        <taxon>Conoidasida</taxon>
        <taxon>Coccidia</taxon>
        <taxon>Eucoccidiorida</taxon>
        <taxon>Eimeriorina</taxon>
        <taxon>Sarcocystidae</taxon>
        <taxon>Cystoisospora</taxon>
    </lineage>
</organism>
<keyword evidence="3" id="KW-1185">Reference proteome</keyword>